<keyword evidence="6 7" id="KW-0067">ATP-binding</keyword>
<dbReference type="InterPro" id="IPR005762">
    <property type="entry name" value="MurD"/>
</dbReference>
<dbReference type="SUPFAM" id="SSF53623">
    <property type="entry name" value="MurD-like peptide ligases, catalytic domain"/>
    <property type="match status" value="1"/>
</dbReference>
<dbReference type="Gene3D" id="3.40.50.720">
    <property type="entry name" value="NAD(P)-binding Rossmann-like Domain"/>
    <property type="match status" value="1"/>
</dbReference>
<keyword evidence="3 7" id="KW-0963">Cytoplasm</keyword>
<dbReference type="Pfam" id="PF08245">
    <property type="entry name" value="Mur_ligase_M"/>
    <property type="match status" value="1"/>
</dbReference>
<accession>A0ABY7VW84</accession>
<dbReference type="GO" id="GO:0008764">
    <property type="term" value="F:UDP-N-acetylmuramoylalanine-D-glutamate ligase activity"/>
    <property type="evidence" value="ECO:0007669"/>
    <property type="project" value="UniProtKB-EC"/>
</dbReference>
<dbReference type="SUPFAM" id="SSF53244">
    <property type="entry name" value="MurD-like peptide ligases, peptide-binding domain"/>
    <property type="match status" value="1"/>
</dbReference>
<evidence type="ECO:0000256" key="2">
    <source>
        <dbReference type="ARBA" id="ARBA00004752"/>
    </source>
</evidence>
<feature type="domain" description="Mur ligase C-terminal" evidence="9">
    <location>
        <begin position="298"/>
        <end position="411"/>
    </location>
</feature>
<dbReference type="EMBL" id="CP117811">
    <property type="protein sequence ID" value="WDE97091.1"/>
    <property type="molecule type" value="Genomic_DNA"/>
</dbReference>
<dbReference type="SUPFAM" id="SSF51984">
    <property type="entry name" value="MurCD N-terminal domain"/>
    <property type="match status" value="1"/>
</dbReference>
<keyword evidence="7 8" id="KW-0131">Cell cycle</keyword>
<name>A0ABY7VW84_9BACT</name>
<evidence type="ECO:0000313" key="12">
    <source>
        <dbReference type="Proteomes" id="UP001214250"/>
    </source>
</evidence>
<dbReference type="InterPro" id="IPR036615">
    <property type="entry name" value="Mur_ligase_C_dom_sf"/>
</dbReference>
<keyword evidence="4 7" id="KW-0436">Ligase</keyword>
<dbReference type="Pfam" id="PF02875">
    <property type="entry name" value="Mur_ligase_C"/>
    <property type="match status" value="1"/>
</dbReference>
<keyword evidence="7 8" id="KW-0961">Cell wall biogenesis/degradation</keyword>
<dbReference type="HAMAP" id="MF_00639">
    <property type="entry name" value="MurD"/>
    <property type="match status" value="1"/>
</dbReference>
<reference evidence="11 12" key="1">
    <citation type="submission" date="2023-02" db="EMBL/GenBank/DDBJ databases">
        <title>Genome sequence of Lentisphaera profundi SAORIC-696.</title>
        <authorList>
            <person name="Kim e."/>
            <person name="Cho J.-C."/>
            <person name="Choi A."/>
            <person name="Kang I."/>
        </authorList>
    </citation>
    <scope>NUCLEOTIDE SEQUENCE [LARGE SCALE GENOMIC DNA]</scope>
    <source>
        <strain evidence="11 12">SAORIC-696</strain>
    </source>
</reference>
<proteinExistence type="inferred from homology"/>
<dbReference type="RefSeq" id="WP_274151267.1">
    <property type="nucleotide sequence ID" value="NZ_CP117811.1"/>
</dbReference>
<dbReference type="InterPro" id="IPR004101">
    <property type="entry name" value="Mur_ligase_C"/>
</dbReference>
<comment type="function">
    <text evidence="7 8">Cell wall formation. Catalyzes the addition of glutamate to the nucleotide precursor UDP-N-acetylmuramoyl-L-alanine (UMA).</text>
</comment>
<protein>
    <recommendedName>
        <fullName evidence="7 8">UDP-N-acetylmuramoylalanine--D-glutamate ligase</fullName>
        <ecNumber evidence="7 8">6.3.2.9</ecNumber>
    </recommendedName>
    <alternativeName>
        <fullName evidence="7">D-glutamic acid-adding enzyme</fullName>
    </alternativeName>
    <alternativeName>
        <fullName evidence="7">UDP-N-acetylmuramoyl-L-alanyl-D-glutamate synthetase</fullName>
    </alternativeName>
</protein>
<dbReference type="InterPro" id="IPR013221">
    <property type="entry name" value="Mur_ligase_cen"/>
</dbReference>
<dbReference type="InterPro" id="IPR036565">
    <property type="entry name" value="Mur-like_cat_sf"/>
</dbReference>
<keyword evidence="7 8" id="KW-0132">Cell division</keyword>
<gene>
    <name evidence="7 11" type="primary">murD</name>
    <name evidence="11" type="ORF">PQO03_03860</name>
</gene>
<evidence type="ECO:0000259" key="10">
    <source>
        <dbReference type="Pfam" id="PF08245"/>
    </source>
</evidence>
<comment type="catalytic activity">
    <reaction evidence="7 8">
        <text>UDP-N-acetyl-alpha-D-muramoyl-L-alanine + D-glutamate + ATP = UDP-N-acetyl-alpha-D-muramoyl-L-alanyl-D-glutamate + ADP + phosphate + H(+)</text>
        <dbReference type="Rhea" id="RHEA:16429"/>
        <dbReference type="ChEBI" id="CHEBI:15378"/>
        <dbReference type="ChEBI" id="CHEBI:29986"/>
        <dbReference type="ChEBI" id="CHEBI:30616"/>
        <dbReference type="ChEBI" id="CHEBI:43474"/>
        <dbReference type="ChEBI" id="CHEBI:83898"/>
        <dbReference type="ChEBI" id="CHEBI:83900"/>
        <dbReference type="ChEBI" id="CHEBI:456216"/>
        <dbReference type="EC" id="6.3.2.9"/>
    </reaction>
</comment>
<dbReference type="PANTHER" id="PTHR43692">
    <property type="entry name" value="UDP-N-ACETYLMURAMOYLALANINE--D-GLUTAMATE LIGASE"/>
    <property type="match status" value="1"/>
</dbReference>
<evidence type="ECO:0000256" key="8">
    <source>
        <dbReference type="RuleBase" id="RU003664"/>
    </source>
</evidence>
<comment type="pathway">
    <text evidence="2 7 8">Cell wall biogenesis; peptidoglycan biosynthesis.</text>
</comment>
<comment type="similarity">
    <text evidence="7">Belongs to the MurCDEF family.</text>
</comment>
<evidence type="ECO:0000313" key="11">
    <source>
        <dbReference type="EMBL" id="WDE97091.1"/>
    </source>
</evidence>
<evidence type="ECO:0000256" key="3">
    <source>
        <dbReference type="ARBA" id="ARBA00022490"/>
    </source>
</evidence>
<evidence type="ECO:0000256" key="4">
    <source>
        <dbReference type="ARBA" id="ARBA00022598"/>
    </source>
</evidence>
<dbReference type="Proteomes" id="UP001214250">
    <property type="component" value="Chromosome 1"/>
</dbReference>
<dbReference type="NCBIfam" id="TIGR01087">
    <property type="entry name" value="murD"/>
    <property type="match status" value="1"/>
</dbReference>
<feature type="binding site" evidence="7">
    <location>
        <begin position="117"/>
        <end position="123"/>
    </location>
    <ligand>
        <name>ATP</name>
        <dbReference type="ChEBI" id="CHEBI:30616"/>
    </ligand>
</feature>
<keyword evidence="7 8" id="KW-0573">Peptidoglycan synthesis</keyword>
<comment type="subcellular location">
    <subcellularLocation>
        <location evidence="1 7 8">Cytoplasm</location>
    </subcellularLocation>
</comment>
<dbReference type="Gene3D" id="3.40.1190.10">
    <property type="entry name" value="Mur-like, catalytic domain"/>
    <property type="match status" value="1"/>
</dbReference>
<evidence type="ECO:0000259" key="9">
    <source>
        <dbReference type="Pfam" id="PF02875"/>
    </source>
</evidence>
<evidence type="ECO:0000256" key="6">
    <source>
        <dbReference type="ARBA" id="ARBA00022840"/>
    </source>
</evidence>
<evidence type="ECO:0000256" key="1">
    <source>
        <dbReference type="ARBA" id="ARBA00004496"/>
    </source>
</evidence>
<sequence>MVSRKTKKNEVLVCGLGKSGVATARLALAKGLKVSLCDSASGAFDRKEVKDLLKAGAQAQFLPILAEQRFEVCVMSPGVNPLNEIFKEAKKYSELIMGDLDFAAQFMPNTKFLAITGTNGKTTCAEMLEYSLLNLGLNARACGNIGIPLAELALLDNQPEYALIEISSYQIDLLYSLEFEAAVILNISEDHIDRYGDFKTYYQSKMNIEKFSKILILQEGLKSSKQAQYFSNQNEIADFAIIGDDLSINKEQYKLPHLSFYGAHNRENALAALALMSNQKINIPAALQALSTFTCSEHRLEECGQYSEVLYINDSKSTNPASLAVALESFAAKNKKIVLIAGGRDKNMDLSVVNPLISKYVRKVFSYGECKNKLKTLWQAFSPVKSCSDFDTAVLEAIKCSTRGDVVLLSPGCSSLDLFKSYEERGRKFKSLVQKVNE</sequence>
<evidence type="ECO:0000256" key="7">
    <source>
        <dbReference type="HAMAP-Rule" id="MF_00639"/>
    </source>
</evidence>
<dbReference type="Gene3D" id="3.90.190.20">
    <property type="entry name" value="Mur ligase, C-terminal domain"/>
    <property type="match status" value="1"/>
</dbReference>
<keyword evidence="7 8" id="KW-0133">Cell shape</keyword>
<dbReference type="EC" id="6.3.2.9" evidence="7 8"/>
<dbReference type="PANTHER" id="PTHR43692:SF1">
    <property type="entry name" value="UDP-N-ACETYLMURAMOYLALANINE--D-GLUTAMATE LIGASE"/>
    <property type="match status" value="1"/>
</dbReference>
<feature type="domain" description="Mur ligase central" evidence="10">
    <location>
        <begin position="115"/>
        <end position="275"/>
    </location>
</feature>
<organism evidence="11 12">
    <name type="scientific">Lentisphaera profundi</name>
    <dbReference type="NCBI Taxonomy" id="1658616"/>
    <lineage>
        <taxon>Bacteria</taxon>
        <taxon>Pseudomonadati</taxon>
        <taxon>Lentisphaerota</taxon>
        <taxon>Lentisphaeria</taxon>
        <taxon>Lentisphaerales</taxon>
        <taxon>Lentisphaeraceae</taxon>
        <taxon>Lentisphaera</taxon>
    </lineage>
</organism>
<keyword evidence="5 7" id="KW-0547">Nucleotide-binding</keyword>
<keyword evidence="12" id="KW-1185">Reference proteome</keyword>
<evidence type="ECO:0000256" key="5">
    <source>
        <dbReference type="ARBA" id="ARBA00022741"/>
    </source>
</evidence>